<gene>
    <name evidence="1" type="ORF">HAX54_023735</name>
</gene>
<dbReference type="EMBL" id="JACEIK010002888">
    <property type="protein sequence ID" value="MCD9639305.1"/>
    <property type="molecule type" value="Genomic_DNA"/>
</dbReference>
<accession>A0ABS8UWU1</accession>
<organism evidence="1 2">
    <name type="scientific">Datura stramonium</name>
    <name type="common">Jimsonweed</name>
    <name type="synonym">Common thornapple</name>
    <dbReference type="NCBI Taxonomy" id="4076"/>
    <lineage>
        <taxon>Eukaryota</taxon>
        <taxon>Viridiplantae</taxon>
        <taxon>Streptophyta</taxon>
        <taxon>Embryophyta</taxon>
        <taxon>Tracheophyta</taxon>
        <taxon>Spermatophyta</taxon>
        <taxon>Magnoliopsida</taxon>
        <taxon>eudicotyledons</taxon>
        <taxon>Gunneridae</taxon>
        <taxon>Pentapetalae</taxon>
        <taxon>asterids</taxon>
        <taxon>lamiids</taxon>
        <taxon>Solanales</taxon>
        <taxon>Solanaceae</taxon>
        <taxon>Solanoideae</taxon>
        <taxon>Datureae</taxon>
        <taxon>Datura</taxon>
    </lineage>
</organism>
<sequence length="80" mass="9036">MDGSFYHTKEIMCATRADKDEVAEDNLVEGLKNLFIAEEEAECNVILKDCAETPTIWDDEPGDALNNWTCTPSPVLRESW</sequence>
<comment type="caution">
    <text evidence="1">The sequence shown here is derived from an EMBL/GenBank/DDBJ whole genome shotgun (WGS) entry which is preliminary data.</text>
</comment>
<proteinExistence type="predicted"/>
<name>A0ABS8UWU1_DATST</name>
<dbReference type="Proteomes" id="UP000823775">
    <property type="component" value="Unassembled WGS sequence"/>
</dbReference>
<evidence type="ECO:0000313" key="2">
    <source>
        <dbReference type="Proteomes" id="UP000823775"/>
    </source>
</evidence>
<protein>
    <submittedName>
        <fullName evidence="1">Uncharacterized protein</fullName>
    </submittedName>
</protein>
<reference evidence="1 2" key="1">
    <citation type="journal article" date="2021" name="BMC Genomics">
        <title>Datura genome reveals duplications of psychoactive alkaloid biosynthetic genes and high mutation rate following tissue culture.</title>
        <authorList>
            <person name="Rajewski A."/>
            <person name="Carter-House D."/>
            <person name="Stajich J."/>
            <person name="Litt A."/>
        </authorList>
    </citation>
    <scope>NUCLEOTIDE SEQUENCE [LARGE SCALE GENOMIC DNA]</scope>
    <source>
        <strain evidence="1">AR-01</strain>
    </source>
</reference>
<keyword evidence="2" id="KW-1185">Reference proteome</keyword>
<evidence type="ECO:0000313" key="1">
    <source>
        <dbReference type="EMBL" id="MCD9639305.1"/>
    </source>
</evidence>